<protein>
    <submittedName>
        <fullName evidence="1">Uncharacterized protein</fullName>
    </submittedName>
</protein>
<dbReference type="Proteomes" id="UP000070565">
    <property type="component" value="Unassembled WGS sequence"/>
</dbReference>
<proteinExistence type="predicted"/>
<evidence type="ECO:0000313" key="2">
    <source>
        <dbReference type="Proteomes" id="UP000070565"/>
    </source>
</evidence>
<evidence type="ECO:0000313" key="1">
    <source>
        <dbReference type="EMBL" id="KXB02727.1"/>
    </source>
</evidence>
<dbReference type="AlphaFoldDB" id="A0A133V8L0"/>
<sequence>MNEIETLWKMKEIKIGLSEERVKDLVELVKASIKLSPRQRFEILREAQERVMRVHGCCSLAEVERLSEKAEKIAREI</sequence>
<gene>
    <name evidence="1" type="ORF">AKJ45_03300</name>
</gene>
<keyword evidence="2" id="KW-1185">Reference proteome</keyword>
<accession>A0A133V8L0</accession>
<organism evidence="1 2">
    <name type="scientific">candidate division MSBL1 archaeon SCGC-AAA261F19</name>
    <dbReference type="NCBI Taxonomy" id="1698275"/>
    <lineage>
        <taxon>Archaea</taxon>
        <taxon>Methanobacteriati</taxon>
        <taxon>Methanobacteriota</taxon>
        <taxon>candidate division MSBL1</taxon>
    </lineage>
</organism>
<reference evidence="1 2" key="1">
    <citation type="journal article" date="2016" name="Sci. Rep.">
        <title>Metabolic traits of an uncultured archaeal lineage -MSBL1- from brine pools of the Red Sea.</title>
        <authorList>
            <person name="Mwirichia R."/>
            <person name="Alam I."/>
            <person name="Rashid M."/>
            <person name="Vinu M."/>
            <person name="Ba-Alawi W."/>
            <person name="Anthony Kamau A."/>
            <person name="Kamanda Ngugi D."/>
            <person name="Goker M."/>
            <person name="Klenk H.P."/>
            <person name="Bajic V."/>
            <person name="Stingl U."/>
        </authorList>
    </citation>
    <scope>NUCLEOTIDE SEQUENCE [LARGE SCALE GENOMIC DNA]</scope>
    <source>
        <strain evidence="1">SCGC-AAA261F19</strain>
    </source>
</reference>
<name>A0A133V8L0_9EURY</name>
<dbReference type="EMBL" id="LHXZ01000052">
    <property type="protein sequence ID" value="KXB02727.1"/>
    <property type="molecule type" value="Genomic_DNA"/>
</dbReference>
<comment type="caution">
    <text evidence="1">The sequence shown here is derived from an EMBL/GenBank/DDBJ whole genome shotgun (WGS) entry which is preliminary data.</text>
</comment>